<keyword evidence="2" id="KW-1185">Reference proteome</keyword>
<gene>
    <name evidence="1" type="ORF">HKD42_11400</name>
</gene>
<dbReference type="Pfam" id="PF07372">
    <property type="entry name" value="DUF1491"/>
    <property type="match status" value="1"/>
</dbReference>
<evidence type="ECO:0000313" key="1">
    <source>
        <dbReference type="EMBL" id="NMW32669.1"/>
    </source>
</evidence>
<dbReference type="Proteomes" id="UP000561181">
    <property type="component" value="Unassembled WGS sequence"/>
</dbReference>
<dbReference type="InterPro" id="IPR009964">
    <property type="entry name" value="DUF1491"/>
</dbReference>
<accession>A0A848QP53</accession>
<proteinExistence type="predicted"/>
<comment type="caution">
    <text evidence="1">The sequence shown here is derived from an EMBL/GenBank/DDBJ whole genome shotgun (WGS) entry which is preliminary data.</text>
</comment>
<organism evidence="1 2">
    <name type="scientific">Pontixanthobacter rizhaonensis</name>
    <dbReference type="NCBI Taxonomy" id="2730337"/>
    <lineage>
        <taxon>Bacteria</taxon>
        <taxon>Pseudomonadati</taxon>
        <taxon>Pseudomonadota</taxon>
        <taxon>Alphaproteobacteria</taxon>
        <taxon>Sphingomonadales</taxon>
        <taxon>Erythrobacteraceae</taxon>
        <taxon>Pontixanthobacter</taxon>
    </lineage>
</organism>
<sequence length="111" mass="12473">MTDRLPTHIEVSGLILAVQNAGGFATVLAKGERDAGTLLIVTLGRGGPDRLYERMPQLDGSRPFTVTREQDIDNPLKFNEYLTKRRQQDPDIWIVELDIADAERFAALQHK</sequence>
<dbReference type="AlphaFoldDB" id="A0A848QP53"/>
<dbReference type="Gene3D" id="3.40.1530.20">
    <property type="entry name" value="Protein of unknown function (DUF1491)"/>
    <property type="match status" value="1"/>
</dbReference>
<reference evidence="1 2" key="1">
    <citation type="submission" date="2020-04" db="EMBL/GenBank/DDBJ databases">
        <authorList>
            <person name="Liu A."/>
        </authorList>
    </citation>
    <scope>NUCLEOTIDE SEQUENCE [LARGE SCALE GENOMIC DNA]</scope>
    <source>
        <strain evidence="1 2">RZ02</strain>
    </source>
</reference>
<evidence type="ECO:0000313" key="2">
    <source>
        <dbReference type="Proteomes" id="UP000561181"/>
    </source>
</evidence>
<dbReference type="EMBL" id="JABCRE010000003">
    <property type="protein sequence ID" value="NMW32669.1"/>
    <property type="molecule type" value="Genomic_DNA"/>
</dbReference>
<name>A0A848QP53_9SPHN</name>
<protein>
    <submittedName>
        <fullName evidence="1">DUF1491 family protein</fullName>
    </submittedName>
</protein>
<dbReference type="RefSeq" id="WP_170013440.1">
    <property type="nucleotide sequence ID" value="NZ_JABCRE010000003.1"/>
</dbReference>